<accession>A0ABW4J956</accession>
<sequence length="64" mass="7392">MMLFLRKKNKNAKAVNEDVNNVKAHDFDSLMGQVRDSSHQLKAVQQAFNHLKKTYNSSETNDKK</sequence>
<name>A0ABW4J956_9LACO</name>
<dbReference type="RefSeq" id="WP_125712907.1">
    <property type="nucleotide sequence ID" value="NZ_JBHTOP010000026.1"/>
</dbReference>
<gene>
    <name evidence="1" type="ORF">ACFQ5M_12395</name>
</gene>
<comment type="caution">
    <text evidence="1">The sequence shown here is derived from an EMBL/GenBank/DDBJ whole genome shotgun (WGS) entry which is preliminary data.</text>
</comment>
<evidence type="ECO:0000313" key="2">
    <source>
        <dbReference type="Proteomes" id="UP001597267"/>
    </source>
</evidence>
<evidence type="ECO:0000313" key="1">
    <source>
        <dbReference type="EMBL" id="MFD1672901.1"/>
    </source>
</evidence>
<dbReference type="EMBL" id="JBHTOP010000026">
    <property type="protein sequence ID" value="MFD1672901.1"/>
    <property type="molecule type" value="Genomic_DNA"/>
</dbReference>
<keyword evidence="2" id="KW-1185">Reference proteome</keyword>
<dbReference type="Proteomes" id="UP001597267">
    <property type="component" value="Unassembled WGS sequence"/>
</dbReference>
<protein>
    <submittedName>
        <fullName evidence="1">Uncharacterized protein</fullName>
    </submittedName>
</protein>
<organism evidence="1 2">
    <name type="scientific">Agrilactobacillus yilanensis</name>
    <dbReference type="NCBI Taxonomy" id="2485997"/>
    <lineage>
        <taxon>Bacteria</taxon>
        <taxon>Bacillati</taxon>
        <taxon>Bacillota</taxon>
        <taxon>Bacilli</taxon>
        <taxon>Lactobacillales</taxon>
        <taxon>Lactobacillaceae</taxon>
        <taxon>Agrilactobacillus</taxon>
    </lineage>
</organism>
<proteinExistence type="predicted"/>
<reference evidence="2" key="1">
    <citation type="journal article" date="2019" name="Int. J. Syst. Evol. Microbiol.">
        <title>The Global Catalogue of Microorganisms (GCM) 10K type strain sequencing project: providing services to taxonomists for standard genome sequencing and annotation.</title>
        <authorList>
            <consortium name="The Broad Institute Genomics Platform"/>
            <consortium name="The Broad Institute Genome Sequencing Center for Infectious Disease"/>
            <person name="Wu L."/>
            <person name="Ma J."/>
        </authorList>
    </citation>
    <scope>NUCLEOTIDE SEQUENCE [LARGE SCALE GENOMIC DNA]</scope>
    <source>
        <strain evidence="2">CCM 8896</strain>
    </source>
</reference>